<reference evidence="2" key="1">
    <citation type="submission" date="2020-03" db="EMBL/GenBank/DDBJ databases">
        <authorList>
            <person name="Weist P."/>
        </authorList>
    </citation>
    <scope>NUCLEOTIDE SEQUENCE</scope>
</reference>
<evidence type="ECO:0000256" key="1">
    <source>
        <dbReference type="SAM" id="MobiDB-lite"/>
    </source>
</evidence>
<feature type="compositionally biased region" description="Basic and acidic residues" evidence="1">
    <location>
        <begin position="211"/>
        <end position="224"/>
    </location>
</feature>
<accession>A0A9N7Y5A2</accession>
<name>A0A9N7Y5A2_PLEPL</name>
<feature type="compositionally biased region" description="Basic and acidic residues" evidence="1">
    <location>
        <begin position="130"/>
        <end position="142"/>
    </location>
</feature>
<dbReference type="EMBL" id="CADEAL010000029">
    <property type="protein sequence ID" value="CAB1412967.1"/>
    <property type="molecule type" value="Genomic_DNA"/>
</dbReference>
<protein>
    <submittedName>
        <fullName evidence="2">Uncharacterized protein</fullName>
    </submittedName>
</protein>
<sequence>MPNHLTSFYVKEQRFHSGLLVLSSFQSLLIYMLSGNAALLVNERPSEQSPESDELPTAAVALGPILGSQRLGLDGLEIEPDFYDVPADLSSDEEYLSGRRRTPHELLASRSSTTWARRSCRPSAGRRCTRPGERLKQSGERLKENIAKKAPNKETFRIKLKKERAVAEGRRAQRPTPRPRSRWRIHRRLLRRSLHRGGPGNQEEGPVEEAGATRDRIERQQEED</sequence>
<comment type="caution">
    <text evidence="2">The sequence shown here is derived from an EMBL/GenBank/DDBJ whole genome shotgun (WGS) entry which is preliminary data.</text>
</comment>
<keyword evidence="3" id="KW-1185">Reference proteome</keyword>
<dbReference type="AlphaFoldDB" id="A0A9N7Y5A2"/>
<gene>
    <name evidence="2" type="ORF">PLEPLA_LOCUS664</name>
</gene>
<organism evidence="2 3">
    <name type="scientific">Pleuronectes platessa</name>
    <name type="common">European plaice</name>
    <dbReference type="NCBI Taxonomy" id="8262"/>
    <lineage>
        <taxon>Eukaryota</taxon>
        <taxon>Metazoa</taxon>
        <taxon>Chordata</taxon>
        <taxon>Craniata</taxon>
        <taxon>Vertebrata</taxon>
        <taxon>Euteleostomi</taxon>
        <taxon>Actinopterygii</taxon>
        <taxon>Neopterygii</taxon>
        <taxon>Teleostei</taxon>
        <taxon>Neoteleostei</taxon>
        <taxon>Acanthomorphata</taxon>
        <taxon>Carangaria</taxon>
        <taxon>Pleuronectiformes</taxon>
        <taxon>Pleuronectoidei</taxon>
        <taxon>Pleuronectidae</taxon>
        <taxon>Pleuronectes</taxon>
    </lineage>
</organism>
<evidence type="ECO:0000313" key="3">
    <source>
        <dbReference type="Proteomes" id="UP001153269"/>
    </source>
</evidence>
<feature type="region of interest" description="Disordered" evidence="1">
    <location>
        <begin position="118"/>
        <end position="142"/>
    </location>
</feature>
<feature type="compositionally biased region" description="Basic residues" evidence="1">
    <location>
        <begin position="177"/>
        <end position="195"/>
    </location>
</feature>
<feature type="region of interest" description="Disordered" evidence="1">
    <location>
        <begin position="163"/>
        <end position="224"/>
    </location>
</feature>
<evidence type="ECO:0000313" key="2">
    <source>
        <dbReference type="EMBL" id="CAB1412967.1"/>
    </source>
</evidence>
<proteinExistence type="predicted"/>
<dbReference type="Proteomes" id="UP001153269">
    <property type="component" value="Unassembled WGS sequence"/>
</dbReference>